<dbReference type="Proteomes" id="UP001501444">
    <property type="component" value="Unassembled WGS sequence"/>
</dbReference>
<evidence type="ECO:0000256" key="3">
    <source>
        <dbReference type="ARBA" id="ARBA00022692"/>
    </source>
</evidence>
<reference evidence="9 10" key="1">
    <citation type="journal article" date="2019" name="Int. J. Syst. Evol. Microbiol.">
        <title>The Global Catalogue of Microorganisms (GCM) 10K type strain sequencing project: providing services to taxonomists for standard genome sequencing and annotation.</title>
        <authorList>
            <consortium name="The Broad Institute Genomics Platform"/>
            <consortium name="The Broad Institute Genome Sequencing Center for Infectious Disease"/>
            <person name="Wu L."/>
            <person name="Ma J."/>
        </authorList>
    </citation>
    <scope>NUCLEOTIDE SEQUENCE [LARGE SCALE GENOMIC DNA]</scope>
    <source>
        <strain evidence="9 10">JCM 3272</strain>
    </source>
</reference>
<proteinExistence type="predicted"/>
<accession>A0ABN3G3Q7</accession>
<evidence type="ECO:0000256" key="5">
    <source>
        <dbReference type="ARBA" id="ARBA00023136"/>
    </source>
</evidence>
<keyword evidence="2" id="KW-1003">Cell membrane</keyword>
<name>A0ABN3G3Q7_9ACTN</name>
<evidence type="ECO:0000313" key="10">
    <source>
        <dbReference type="Proteomes" id="UP001501444"/>
    </source>
</evidence>
<gene>
    <name evidence="9" type="ORF">GCM10010170_028670</name>
</gene>
<dbReference type="Pfam" id="PF13396">
    <property type="entry name" value="PLDc_N"/>
    <property type="match status" value="1"/>
</dbReference>
<evidence type="ECO:0000256" key="2">
    <source>
        <dbReference type="ARBA" id="ARBA00022475"/>
    </source>
</evidence>
<sequence length="140" mass="16164">MMSGVIRLYGLLFLIDLVMLLVALIDCLSTDEHLVRNLPKVAWVFIILLFSPVGWIAWFVAGRPQQAARAGAGSQWRPGSGFPEDQRPSRRSIAPDDDPAFLRELARNRKADEEMFSKWEADLRRREEELRQREDKPKED</sequence>
<comment type="caution">
    <text evidence="9">The sequence shown here is derived from an EMBL/GenBank/DDBJ whole genome shotgun (WGS) entry which is preliminary data.</text>
</comment>
<feature type="transmembrane region" description="Helical" evidence="7">
    <location>
        <begin position="6"/>
        <end position="29"/>
    </location>
</feature>
<organism evidence="9 10">
    <name type="scientific">Dactylosporangium salmoneum</name>
    <dbReference type="NCBI Taxonomy" id="53361"/>
    <lineage>
        <taxon>Bacteria</taxon>
        <taxon>Bacillati</taxon>
        <taxon>Actinomycetota</taxon>
        <taxon>Actinomycetes</taxon>
        <taxon>Micromonosporales</taxon>
        <taxon>Micromonosporaceae</taxon>
        <taxon>Dactylosporangium</taxon>
    </lineage>
</organism>
<evidence type="ECO:0000256" key="6">
    <source>
        <dbReference type="SAM" id="MobiDB-lite"/>
    </source>
</evidence>
<feature type="transmembrane region" description="Helical" evidence="7">
    <location>
        <begin position="41"/>
        <end position="61"/>
    </location>
</feature>
<evidence type="ECO:0000259" key="8">
    <source>
        <dbReference type="Pfam" id="PF13396"/>
    </source>
</evidence>
<feature type="region of interest" description="Disordered" evidence="6">
    <location>
        <begin position="70"/>
        <end position="99"/>
    </location>
</feature>
<dbReference type="EMBL" id="BAAARV010000023">
    <property type="protein sequence ID" value="GAA2343624.1"/>
    <property type="molecule type" value="Genomic_DNA"/>
</dbReference>
<evidence type="ECO:0000256" key="4">
    <source>
        <dbReference type="ARBA" id="ARBA00022989"/>
    </source>
</evidence>
<evidence type="ECO:0000256" key="1">
    <source>
        <dbReference type="ARBA" id="ARBA00004651"/>
    </source>
</evidence>
<keyword evidence="4 7" id="KW-1133">Transmembrane helix</keyword>
<keyword evidence="3 7" id="KW-0812">Transmembrane</keyword>
<evidence type="ECO:0000313" key="9">
    <source>
        <dbReference type="EMBL" id="GAA2343624.1"/>
    </source>
</evidence>
<comment type="subcellular location">
    <subcellularLocation>
        <location evidence="1">Cell membrane</location>
        <topology evidence="1">Multi-pass membrane protein</topology>
    </subcellularLocation>
</comment>
<dbReference type="InterPro" id="IPR027379">
    <property type="entry name" value="CLS_N"/>
</dbReference>
<feature type="domain" description="Cardiolipin synthase N-terminal" evidence="8">
    <location>
        <begin position="19"/>
        <end position="63"/>
    </location>
</feature>
<keyword evidence="5 7" id="KW-0472">Membrane</keyword>
<protein>
    <submittedName>
        <fullName evidence="9">PLD nuclease N-terminal domain-containing protein</fullName>
    </submittedName>
</protein>
<evidence type="ECO:0000256" key="7">
    <source>
        <dbReference type="SAM" id="Phobius"/>
    </source>
</evidence>
<keyword evidence="10" id="KW-1185">Reference proteome</keyword>